<dbReference type="EMBL" id="NJHN03000018">
    <property type="protein sequence ID" value="KAH9425400.1"/>
    <property type="molecule type" value="Genomic_DNA"/>
</dbReference>
<name>A0ABQ8JSJ4_DERPT</name>
<organism evidence="1 2">
    <name type="scientific">Dermatophagoides pteronyssinus</name>
    <name type="common">European house dust mite</name>
    <dbReference type="NCBI Taxonomy" id="6956"/>
    <lineage>
        <taxon>Eukaryota</taxon>
        <taxon>Metazoa</taxon>
        <taxon>Ecdysozoa</taxon>
        <taxon>Arthropoda</taxon>
        <taxon>Chelicerata</taxon>
        <taxon>Arachnida</taxon>
        <taxon>Acari</taxon>
        <taxon>Acariformes</taxon>
        <taxon>Sarcoptiformes</taxon>
        <taxon>Astigmata</taxon>
        <taxon>Psoroptidia</taxon>
        <taxon>Analgoidea</taxon>
        <taxon>Pyroglyphidae</taxon>
        <taxon>Dermatophagoidinae</taxon>
        <taxon>Dermatophagoides</taxon>
    </lineage>
</organism>
<accession>A0ABQ8JSJ4</accession>
<sequence length="131" mass="14501">MEQFTPPPTLSLLMIKFVSHVSIRFFAKISKQISILILLCISNNISGIRNIVTQNQTPIIQSLIKLDVKIRLLLLCNVNGVGRNILFVGFDDEVDDVVDMAVQHSVQNDIIIACWITTSTSTTTTTATVIT</sequence>
<reference evidence="1 2" key="2">
    <citation type="journal article" date="2022" name="Mol. Biol. Evol.">
        <title>Comparative Genomics Reveals Insights into the Divergent Evolution of Astigmatic Mites and Household Pest Adaptations.</title>
        <authorList>
            <person name="Xiong Q."/>
            <person name="Wan A.T."/>
            <person name="Liu X."/>
            <person name="Fung C.S."/>
            <person name="Xiao X."/>
            <person name="Malainual N."/>
            <person name="Hou J."/>
            <person name="Wang L."/>
            <person name="Wang M."/>
            <person name="Yang K.Y."/>
            <person name="Cui Y."/>
            <person name="Leung E.L."/>
            <person name="Nong W."/>
            <person name="Shin S.K."/>
            <person name="Au S.W."/>
            <person name="Jeong K.Y."/>
            <person name="Chew F.T."/>
            <person name="Hui J.H."/>
            <person name="Leung T.F."/>
            <person name="Tungtrongchitr A."/>
            <person name="Zhong N."/>
            <person name="Liu Z."/>
            <person name="Tsui S.K."/>
        </authorList>
    </citation>
    <scope>NUCLEOTIDE SEQUENCE [LARGE SCALE GENOMIC DNA]</scope>
    <source>
        <strain evidence="1">Derp</strain>
    </source>
</reference>
<protein>
    <submittedName>
        <fullName evidence="1">Uncharacterized protein</fullName>
    </submittedName>
</protein>
<keyword evidence="2" id="KW-1185">Reference proteome</keyword>
<gene>
    <name evidence="1" type="ORF">DERP_006008</name>
</gene>
<comment type="caution">
    <text evidence="1">The sequence shown here is derived from an EMBL/GenBank/DDBJ whole genome shotgun (WGS) entry which is preliminary data.</text>
</comment>
<proteinExistence type="predicted"/>
<evidence type="ECO:0000313" key="1">
    <source>
        <dbReference type="EMBL" id="KAH9425400.1"/>
    </source>
</evidence>
<evidence type="ECO:0000313" key="2">
    <source>
        <dbReference type="Proteomes" id="UP000887458"/>
    </source>
</evidence>
<dbReference type="Proteomes" id="UP000887458">
    <property type="component" value="Unassembled WGS sequence"/>
</dbReference>
<reference evidence="1 2" key="1">
    <citation type="journal article" date="2018" name="J. Allergy Clin. Immunol.">
        <title>High-quality assembly of Dermatophagoides pteronyssinus genome and transcriptome reveals a wide range of novel allergens.</title>
        <authorList>
            <person name="Liu X.Y."/>
            <person name="Yang K.Y."/>
            <person name="Wang M.Q."/>
            <person name="Kwok J.S."/>
            <person name="Zeng X."/>
            <person name="Yang Z."/>
            <person name="Xiao X.J."/>
            <person name="Lau C.P."/>
            <person name="Li Y."/>
            <person name="Huang Z.M."/>
            <person name="Ba J.G."/>
            <person name="Yim A.K."/>
            <person name="Ouyang C.Y."/>
            <person name="Ngai S.M."/>
            <person name="Chan T.F."/>
            <person name="Leung E.L."/>
            <person name="Liu L."/>
            <person name="Liu Z.G."/>
            <person name="Tsui S.K."/>
        </authorList>
    </citation>
    <scope>NUCLEOTIDE SEQUENCE [LARGE SCALE GENOMIC DNA]</scope>
    <source>
        <strain evidence="1">Derp</strain>
    </source>
</reference>